<dbReference type="OrthoDB" id="10255969at2759"/>
<evidence type="ECO:0000313" key="2">
    <source>
        <dbReference type="EMBL" id="VDM36113.1"/>
    </source>
</evidence>
<proteinExistence type="predicted"/>
<protein>
    <submittedName>
        <fullName evidence="4">SSD domain-containing protein</fullName>
    </submittedName>
</protein>
<gene>
    <name evidence="2" type="ORF">TTAC_LOCUS11133</name>
</gene>
<dbReference type="Proteomes" id="UP000274429">
    <property type="component" value="Unassembled WGS sequence"/>
</dbReference>
<evidence type="ECO:0000313" key="4">
    <source>
        <dbReference type="WBParaSite" id="TTAC_0001115001-mRNA-1"/>
    </source>
</evidence>
<evidence type="ECO:0000256" key="1">
    <source>
        <dbReference type="SAM" id="Phobius"/>
    </source>
</evidence>
<feature type="transmembrane region" description="Helical" evidence="1">
    <location>
        <begin position="90"/>
        <end position="111"/>
    </location>
</feature>
<dbReference type="STRING" id="6205.A0A0R3XC73"/>
<keyword evidence="1" id="KW-0812">Transmembrane</keyword>
<keyword evidence="1" id="KW-1133">Transmembrane helix</keyword>
<dbReference type="AlphaFoldDB" id="A0A0R3XC73"/>
<evidence type="ECO:0000313" key="3">
    <source>
        <dbReference type="Proteomes" id="UP000274429"/>
    </source>
</evidence>
<keyword evidence="1" id="KW-0472">Membrane</keyword>
<organism evidence="4">
    <name type="scientific">Hydatigena taeniaeformis</name>
    <name type="common">Feline tapeworm</name>
    <name type="synonym">Taenia taeniaeformis</name>
    <dbReference type="NCBI Taxonomy" id="6205"/>
    <lineage>
        <taxon>Eukaryota</taxon>
        <taxon>Metazoa</taxon>
        <taxon>Spiralia</taxon>
        <taxon>Lophotrochozoa</taxon>
        <taxon>Platyhelminthes</taxon>
        <taxon>Cestoda</taxon>
        <taxon>Eucestoda</taxon>
        <taxon>Cyclophyllidea</taxon>
        <taxon>Taeniidae</taxon>
        <taxon>Hydatigera</taxon>
    </lineage>
</organism>
<accession>A0A0R3XC73</accession>
<dbReference type="EMBL" id="UYWX01023036">
    <property type="protein sequence ID" value="VDM36113.1"/>
    <property type="molecule type" value="Genomic_DNA"/>
</dbReference>
<dbReference type="WBParaSite" id="TTAC_0001115001-mRNA-1">
    <property type="protein sequence ID" value="TTAC_0001115001-mRNA-1"/>
    <property type="gene ID" value="TTAC_0001115001"/>
</dbReference>
<reference evidence="2 3" key="2">
    <citation type="submission" date="2018-11" db="EMBL/GenBank/DDBJ databases">
        <authorList>
            <consortium name="Pathogen Informatics"/>
        </authorList>
    </citation>
    <scope>NUCLEOTIDE SEQUENCE [LARGE SCALE GENOMIC DNA]</scope>
</reference>
<sequence length="376" mass="41859">MAFIRKLFKRHAKFNNTSSNTSSTDADGDTDEDSDVDPVVELLTEYESTAVVPVEAATAERNTGCRLYLQQCHAYVSKRKQCVLRSKRGWILEVALPAIAVIIMMAVIASYPVDMTQPSMPLHPWLMSNRRDIPHLQTFFSFKPTNISSIRTTREAYSQAIASARGWSGTRCLPHSVYKLVPEKYAYCNLKDYTVPSPLPALTPEGIQKVEATEKVSCSCKGADFFCPAGAYVPPPNHLLPTTDFLMNLTNYNVSNYLIKSRNEAILKRYGGLTFMITENGSAVIAVKRLLSNQSRVESLLNALFNDPNATTIGLDVVNFLLADLPPTQYSRLWYHNKGFASSTAYLNVLHNLQLRMLLAKNKVVQGKALPSVVLL</sequence>
<reference evidence="4" key="1">
    <citation type="submission" date="2017-02" db="UniProtKB">
        <authorList>
            <consortium name="WormBaseParasite"/>
        </authorList>
    </citation>
    <scope>IDENTIFICATION</scope>
</reference>
<name>A0A0R3XC73_HYDTA</name>
<keyword evidence="3" id="KW-1185">Reference proteome</keyword>